<organism evidence="1 2">
    <name type="scientific">Cronartium quercuum f. sp. fusiforme G11</name>
    <dbReference type="NCBI Taxonomy" id="708437"/>
    <lineage>
        <taxon>Eukaryota</taxon>
        <taxon>Fungi</taxon>
        <taxon>Dikarya</taxon>
        <taxon>Basidiomycota</taxon>
        <taxon>Pucciniomycotina</taxon>
        <taxon>Pucciniomycetes</taxon>
        <taxon>Pucciniales</taxon>
        <taxon>Coleosporiaceae</taxon>
        <taxon>Cronartium</taxon>
    </lineage>
</organism>
<evidence type="ECO:0000313" key="2">
    <source>
        <dbReference type="Proteomes" id="UP000886653"/>
    </source>
</evidence>
<sequence length="156" mass="17203">MAANDESAVTPFTSAMTAGLEPLSPLGAGSNYHDWEFAIRAIVMGAEYLPVLLRKKEDSLSEAVWTHQNNSLCSLLMRYCHVKKYVFLHPHEGNAAKMWQALKAVEPHFDIIEQLSDCLRSLTANLLTVDEIVCAAIGASLPQDWNAPIAPLNIKI</sequence>
<accession>A0A9P6TEX8</accession>
<dbReference type="EMBL" id="MU167239">
    <property type="protein sequence ID" value="KAG0148208.1"/>
    <property type="molecule type" value="Genomic_DNA"/>
</dbReference>
<proteinExistence type="predicted"/>
<dbReference type="Proteomes" id="UP000886653">
    <property type="component" value="Unassembled WGS sequence"/>
</dbReference>
<reference evidence="1" key="1">
    <citation type="submission" date="2013-11" db="EMBL/GenBank/DDBJ databases">
        <title>Genome sequence of the fusiform rust pathogen reveals effectors for host alternation and coevolution with pine.</title>
        <authorList>
            <consortium name="DOE Joint Genome Institute"/>
            <person name="Smith K."/>
            <person name="Pendleton A."/>
            <person name="Kubisiak T."/>
            <person name="Anderson C."/>
            <person name="Salamov A."/>
            <person name="Aerts A."/>
            <person name="Riley R."/>
            <person name="Clum A."/>
            <person name="Lindquist E."/>
            <person name="Ence D."/>
            <person name="Campbell M."/>
            <person name="Kronenberg Z."/>
            <person name="Feau N."/>
            <person name="Dhillon B."/>
            <person name="Hamelin R."/>
            <person name="Burleigh J."/>
            <person name="Smith J."/>
            <person name="Yandell M."/>
            <person name="Nelson C."/>
            <person name="Grigoriev I."/>
            <person name="Davis J."/>
        </authorList>
    </citation>
    <scope>NUCLEOTIDE SEQUENCE</scope>
    <source>
        <strain evidence="1">G11</strain>
    </source>
</reference>
<protein>
    <submittedName>
        <fullName evidence="1">Uncharacterized protein</fullName>
    </submittedName>
</protein>
<gene>
    <name evidence="1" type="ORF">CROQUDRAFT_105922</name>
</gene>
<name>A0A9P6TEX8_9BASI</name>
<dbReference type="AlphaFoldDB" id="A0A9P6TEX8"/>
<keyword evidence="2" id="KW-1185">Reference proteome</keyword>
<comment type="caution">
    <text evidence="1">The sequence shown here is derived from an EMBL/GenBank/DDBJ whole genome shotgun (WGS) entry which is preliminary data.</text>
</comment>
<evidence type="ECO:0000313" key="1">
    <source>
        <dbReference type="EMBL" id="KAG0148208.1"/>
    </source>
</evidence>